<dbReference type="Proteomes" id="UP001501442">
    <property type="component" value="Unassembled WGS sequence"/>
</dbReference>
<protein>
    <submittedName>
        <fullName evidence="2">Uncharacterized protein</fullName>
    </submittedName>
</protein>
<gene>
    <name evidence="2" type="ORF">GCM10023196_022730</name>
</gene>
<comment type="caution">
    <text evidence="2">The sequence shown here is derived from an EMBL/GenBank/DDBJ whole genome shotgun (WGS) entry which is preliminary data.</text>
</comment>
<evidence type="ECO:0000256" key="1">
    <source>
        <dbReference type="SAM" id="MobiDB-lite"/>
    </source>
</evidence>
<dbReference type="EMBL" id="BAABHK010000003">
    <property type="protein sequence ID" value="GAA4624067.1"/>
    <property type="molecule type" value="Genomic_DNA"/>
</dbReference>
<reference evidence="3" key="1">
    <citation type="journal article" date="2019" name="Int. J. Syst. Evol. Microbiol.">
        <title>The Global Catalogue of Microorganisms (GCM) 10K type strain sequencing project: providing services to taxonomists for standard genome sequencing and annotation.</title>
        <authorList>
            <consortium name="The Broad Institute Genomics Platform"/>
            <consortium name="The Broad Institute Genome Sequencing Center for Infectious Disease"/>
            <person name="Wu L."/>
            <person name="Ma J."/>
        </authorList>
    </citation>
    <scope>NUCLEOTIDE SEQUENCE [LARGE SCALE GENOMIC DNA]</scope>
    <source>
        <strain evidence="3">JCM 17939</strain>
    </source>
</reference>
<evidence type="ECO:0000313" key="2">
    <source>
        <dbReference type="EMBL" id="GAA4624067.1"/>
    </source>
</evidence>
<feature type="compositionally biased region" description="Basic and acidic residues" evidence="1">
    <location>
        <begin position="67"/>
        <end position="84"/>
    </location>
</feature>
<accession>A0ABP8U510</accession>
<proteinExistence type="predicted"/>
<evidence type="ECO:0000313" key="3">
    <source>
        <dbReference type="Proteomes" id="UP001501442"/>
    </source>
</evidence>
<keyword evidence="3" id="KW-1185">Reference proteome</keyword>
<feature type="region of interest" description="Disordered" evidence="1">
    <location>
        <begin position="39"/>
        <end position="110"/>
    </location>
</feature>
<feature type="compositionally biased region" description="Low complexity" evidence="1">
    <location>
        <begin position="51"/>
        <end position="66"/>
    </location>
</feature>
<name>A0ABP8U510_9ACTN</name>
<sequence>MSGAAATPFLASVPESAVGEWRLPQEQTVSTTIRPAVAVPVKPTGAPPDAQPAARAPDGTSVSVSVRRVESGKLLRFPTDHPEEPDPDIPSNFPFSAIQRIDLPGRRSHT</sequence>
<organism evidence="2 3">
    <name type="scientific">Actinoallomurus vinaceus</name>
    <dbReference type="NCBI Taxonomy" id="1080074"/>
    <lineage>
        <taxon>Bacteria</taxon>
        <taxon>Bacillati</taxon>
        <taxon>Actinomycetota</taxon>
        <taxon>Actinomycetes</taxon>
        <taxon>Streptosporangiales</taxon>
        <taxon>Thermomonosporaceae</taxon>
        <taxon>Actinoallomurus</taxon>
    </lineage>
</organism>